<protein>
    <submittedName>
        <fullName evidence="1">Uncharacterized protein</fullName>
    </submittedName>
</protein>
<evidence type="ECO:0000313" key="1">
    <source>
        <dbReference type="EMBL" id="TYK56161.1"/>
    </source>
</evidence>
<dbReference type="Proteomes" id="UP000324029">
    <property type="component" value="Unassembled WGS sequence"/>
</dbReference>
<proteinExistence type="predicted"/>
<sequence length="104" mass="11354">MKPVSLEFTLIEPDDIILNYQSEGQDIYMLKALHKETRWGTTLRLAGVLSVQPPNANLKTAVVLVSIKNIGETAVLLDYIPYVPGDSVEVHFGLVDDCAVEGVG</sequence>
<dbReference type="EMBL" id="VSRO01000010">
    <property type="protein sequence ID" value="TYK56161.1"/>
    <property type="molecule type" value="Genomic_DNA"/>
</dbReference>
<comment type="caution">
    <text evidence="1">The sequence shown here is derived from an EMBL/GenBank/DDBJ whole genome shotgun (WGS) entry which is preliminary data.</text>
</comment>
<name>A0A5D3G6V5_9PSED</name>
<organism evidence="1 2">
    <name type="scientific">Pseudomonas synxantha</name>
    <dbReference type="NCBI Taxonomy" id="47883"/>
    <lineage>
        <taxon>Bacteria</taxon>
        <taxon>Pseudomonadati</taxon>
        <taxon>Pseudomonadota</taxon>
        <taxon>Gammaproteobacteria</taxon>
        <taxon>Pseudomonadales</taxon>
        <taxon>Pseudomonadaceae</taxon>
        <taxon>Pseudomonas</taxon>
    </lineage>
</organism>
<dbReference type="RefSeq" id="WP_032880878.1">
    <property type="nucleotide sequence ID" value="NZ_VSRO01000010.1"/>
</dbReference>
<reference evidence="1 2" key="2">
    <citation type="submission" date="2019-08" db="EMBL/GenBank/DDBJ databases">
        <authorList>
            <person name="Brilhante M."/>
            <person name="Perreten V."/>
        </authorList>
    </citation>
    <scope>NUCLEOTIDE SEQUENCE [LARGE SCALE GENOMIC DNA]</scope>
    <source>
        <strain evidence="1 2">MCP106</strain>
    </source>
</reference>
<gene>
    <name evidence="1" type="ORF">FXO26_20690</name>
</gene>
<evidence type="ECO:0000313" key="2">
    <source>
        <dbReference type="Proteomes" id="UP000324029"/>
    </source>
</evidence>
<accession>A0A5D3G6V5</accession>
<reference evidence="1 2" key="1">
    <citation type="submission" date="2019-08" db="EMBL/GenBank/DDBJ databases">
        <title>Subclass B2 metallo-beta lactamase from Pseudomonas synxantha.</title>
        <authorList>
            <person name="Poirel L."/>
            <person name="Palmieri M."/>
            <person name="Masseron A."/>
            <person name="Perreten V."/>
            <person name="Nordman P."/>
        </authorList>
    </citation>
    <scope>NUCLEOTIDE SEQUENCE [LARGE SCALE GENOMIC DNA]</scope>
    <source>
        <strain evidence="1 2">MCP106</strain>
    </source>
</reference>
<dbReference type="AlphaFoldDB" id="A0A5D3G6V5"/>